<dbReference type="PANTHER" id="PTHR30121:SF6">
    <property type="entry name" value="SLR6007 PROTEIN"/>
    <property type="match status" value="1"/>
</dbReference>
<dbReference type="SUPFAM" id="SSF52540">
    <property type="entry name" value="P-loop containing nucleoside triphosphate hydrolases"/>
    <property type="match status" value="1"/>
</dbReference>
<reference evidence="2 3" key="1">
    <citation type="submission" date="2020-10" db="EMBL/GenBank/DDBJ databases">
        <title>Ca. Dormibacterota MAGs.</title>
        <authorList>
            <person name="Montgomery K."/>
        </authorList>
    </citation>
    <scope>NUCLEOTIDE SEQUENCE [LARGE SCALE GENOMIC DNA]</scope>
    <source>
        <strain evidence="2">SC8811_S16_3</strain>
    </source>
</reference>
<gene>
    <name evidence="2" type="ORF">JF888_09040</name>
</gene>
<name>A0A934KJR3_9BACT</name>
<evidence type="ECO:0000313" key="3">
    <source>
        <dbReference type="Proteomes" id="UP000620075"/>
    </source>
</evidence>
<comment type="caution">
    <text evidence="2">The sequence shown here is derived from an EMBL/GenBank/DDBJ whole genome shotgun (WGS) entry which is preliminary data.</text>
</comment>
<dbReference type="Proteomes" id="UP000620075">
    <property type="component" value="Unassembled WGS sequence"/>
</dbReference>
<dbReference type="SMART" id="SM00382">
    <property type="entry name" value="AAA"/>
    <property type="match status" value="1"/>
</dbReference>
<dbReference type="Pfam" id="PF01935">
    <property type="entry name" value="DUF87"/>
    <property type="match status" value="1"/>
</dbReference>
<protein>
    <submittedName>
        <fullName evidence="2">DUF87 domain-containing protein</fullName>
    </submittedName>
</protein>
<dbReference type="AlphaFoldDB" id="A0A934KJR3"/>
<feature type="domain" description="AAA+ ATPase" evidence="1">
    <location>
        <begin position="373"/>
        <end position="629"/>
    </location>
</feature>
<evidence type="ECO:0000313" key="2">
    <source>
        <dbReference type="EMBL" id="MBJ7603315.1"/>
    </source>
</evidence>
<evidence type="ECO:0000259" key="1">
    <source>
        <dbReference type="SMART" id="SM00382"/>
    </source>
</evidence>
<sequence>MKDRLAGVARAAGRLPWPVRVVPRPARQLAAETARSSPISTAALGFLDATDEDRLRWASGFRALLDGLDSSLQVVIDSSPGVAGPAGDPQQGQAVPPAEERRAADLAFATSLRRSPEAQARLVRLVVDSTSVEGLRRALGGMGVRVEEELAGDDRDLALHGRELRQALHDGNGWHRTWFIDRFPGSELEAGWLLRLIPPGLHLSLSWHAERLSTSWVVHYLQRQLVNMRAARSEQPDGVGDPALRGAMPAAEQLQEQLIASQESAFYTSVYLTVTVDEREDLVLASRRIQAAARASLCSLVACDFRQLDGRLCTLPLGQDVLARKRLLHSSSLTTLFPWFDADLYEPDGLVLGRSRATGQPVMVDPFDDRRYANANIGVFGHSGAGKTYLMSVLLVSALNTGAQIFVIDPEHEYGTLAEMLGGVDIPLNLGSHHSLNVLEMRGGQTGDEATLGPAVADTVDLCATICGSLDEAERAVLEQAIRQTFQTVSDPVLGDVAALLEPNSRAGKVLGRWVQGSLGQIFSRPTNVDLEAPVIVFGMRELRQEMIAPVHYLLAEALWARIKKRDRRRLLVIDELGLLFEDATIRQFVVALARRIRKYHGSLVFATQNPGDLFSSEAGRVVATNPALMFFGAQRPAEAQKIQAAFSLSEAQRSTLETCRRGEFLLAAGPHRLPLAVQAPPWQAAAMAAARAGPPLA</sequence>
<dbReference type="RefSeq" id="WP_338179128.1">
    <property type="nucleotide sequence ID" value="NZ_JAEKNQ010000035.1"/>
</dbReference>
<dbReference type="EMBL" id="JAEKNQ010000035">
    <property type="protein sequence ID" value="MBJ7603315.1"/>
    <property type="molecule type" value="Genomic_DNA"/>
</dbReference>
<dbReference type="InterPro" id="IPR051162">
    <property type="entry name" value="T4SS_component"/>
</dbReference>
<dbReference type="PANTHER" id="PTHR30121">
    <property type="entry name" value="UNCHARACTERIZED PROTEIN YJGR-RELATED"/>
    <property type="match status" value="1"/>
</dbReference>
<dbReference type="Gene3D" id="1.10.8.730">
    <property type="match status" value="1"/>
</dbReference>
<dbReference type="Gene3D" id="3.40.50.300">
    <property type="entry name" value="P-loop containing nucleotide triphosphate hydrolases"/>
    <property type="match status" value="1"/>
</dbReference>
<dbReference type="InterPro" id="IPR003593">
    <property type="entry name" value="AAA+_ATPase"/>
</dbReference>
<organism evidence="2 3">
    <name type="scientific">Candidatus Dormiibacter inghamiae</name>
    <dbReference type="NCBI Taxonomy" id="3127013"/>
    <lineage>
        <taxon>Bacteria</taxon>
        <taxon>Bacillati</taxon>
        <taxon>Candidatus Dormiibacterota</taxon>
        <taxon>Candidatus Dormibacteria</taxon>
        <taxon>Candidatus Dormibacterales</taxon>
        <taxon>Candidatus Dormibacteraceae</taxon>
        <taxon>Candidatus Dormiibacter</taxon>
    </lineage>
</organism>
<dbReference type="CDD" id="cd01127">
    <property type="entry name" value="TrwB_TraG_TraD_VirD4"/>
    <property type="match status" value="1"/>
</dbReference>
<dbReference type="InterPro" id="IPR002789">
    <property type="entry name" value="HerA_central"/>
</dbReference>
<dbReference type="InterPro" id="IPR027417">
    <property type="entry name" value="P-loop_NTPase"/>
</dbReference>
<proteinExistence type="predicted"/>
<accession>A0A934KJR3</accession>